<evidence type="ECO:0000313" key="2">
    <source>
        <dbReference type="Proteomes" id="UP000678393"/>
    </source>
</evidence>
<dbReference type="Proteomes" id="UP000678393">
    <property type="component" value="Unassembled WGS sequence"/>
</dbReference>
<organism evidence="1 2">
    <name type="scientific">Candidula unifasciata</name>
    <dbReference type="NCBI Taxonomy" id="100452"/>
    <lineage>
        <taxon>Eukaryota</taxon>
        <taxon>Metazoa</taxon>
        <taxon>Spiralia</taxon>
        <taxon>Lophotrochozoa</taxon>
        <taxon>Mollusca</taxon>
        <taxon>Gastropoda</taxon>
        <taxon>Heterobranchia</taxon>
        <taxon>Euthyneura</taxon>
        <taxon>Panpulmonata</taxon>
        <taxon>Eupulmonata</taxon>
        <taxon>Stylommatophora</taxon>
        <taxon>Helicina</taxon>
        <taxon>Helicoidea</taxon>
        <taxon>Geomitridae</taxon>
        <taxon>Candidula</taxon>
    </lineage>
</organism>
<dbReference type="EMBL" id="CAJHNH020006846">
    <property type="protein sequence ID" value="CAG5134124.1"/>
    <property type="molecule type" value="Genomic_DNA"/>
</dbReference>
<keyword evidence="2" id="KW-1185">Reference proteome</keyword>
<comment type="caution">
    <text evidence="1">The sequence shown here is derived from an EMBL/GenBank/DDBJ whole genome shotgun (WGS) entry which is preliminary data.</text>
</comment>
<protein>
    <submittedName>
        <fullName evidence="1">Uncharacterized protein</fullName>
    </submittedName>
</protein>
<dbReference type="AlphaFoldDB" id="A0A8S3ZZ37"/>
<proteinExistence type="predicted"/>
<reference evidence="1" key="1">
    <citation type="submission" date="2021-04" db="EMBL/GenBank/DDBJ databases">
        <authorList>
            <consortium name="Molecular Ecology Group"/>
        </authorList>
    </citation>
    <scope>NUCLEOTIDE SEQUENCE</scope>
</reference>
<accession>A0A8S3ZZ37</accession>
<name>A0A8S3ZZ37_9EUPU</name>
<feature type="non-terminal residue" evidence="1">
    <location>
        <position position="1"/>
    </location>
</feature>
<gene>
    <name evidence="1" type="ORF">CUNI_LOCUS19682</name>
</gene>
<sequence length="230" mass="25418">TQYTETVNIGRCWDILLGATTKDAPCSSIDDFIKCLIQELQLFKTRPSQMEITNVENIVKRNLANSGLHCRVNVRSIILRIQHEEERGVTFATRRPTGFSDATTTGDCLNALTILNTAAEGVDCRLVAPFFKCIIKVTEYYKFIRTPVEDSSLLKKVQNHLGHLLVYCTVDIPALTKEVSGELTTPAESVTSTTAADIFTTKTNTTSAKTKTVSTPATVMHQDKSIIPFS</sequence>
<feature type="non-terminal residue" evidence="1">
    <location>
        <position position="230"/>
    </location>
</feature>
<evidence type="ECO:0000313" key="1">
    <source>
        <dbReference type="EMBL" id="CAG5134124.1"/>
    </source>
</evidence>